<dbReference type="AlphaFoldDB" id="J3Z2Z2"/>
<proteinExistence type="predicted"/>
<evidence type="ECO:0000313" key="1">
    <source>
        <dbReference type="EMBL" id="AFP84584.1"/>
    </source>
</evidence>
<protein>
    <submittedName>
        <fullName evidence="1">Uncharacterized protein</fullName>
    </submittedName>
</protein>
<dbReference type="HOGENOM" id="CLU_2604047_0_0_6"/>
<reference evidence="1 2" key="1">
    <citation type="journal article" date="2012" name="Mol. Biol. Evol.">
        <title>Genome reduction and co-evolution between the primary and secondary bacterial symbionts of psyllids.</title>
        <authorList>
            <person name="Sloan D.B."/>
            <person name="Moran N.A."/>
        </authorList>
    </citation>
    <scope>NUCLEOTIDE SEQUENCE [LARGE SCALE GENOMIC DNA]</scope>
    <source>
        <strain evidence="1">Ceuc_S</strain>
    </source>
</reference>
<dbReference type="EMBL" id="CP003546">
    <property type="protein sequence ID" value="AFP84584.1"/>
    <property type="molecule type" value="Genomic_DNA"/>
</dbReference>
<accession>J3Z2Z2</accession>
<dbReference type="KEGG" id="sect:A359_01820"/>
<sequence>MLLQFANDPYLNCHGVRPIVHFQCCSPTRKADLEKCRYDAGSSNNAINTPMKTVRVLFFQNSLFINNLKHNKTFCSYQF</sequence>
<gene>
    <name evidence="1" type="ORF">A359_01820</name>
</gene>
<dbReference type="Proteomes" id="UP000003936">
    <property type="component" value="Chromosome"/>
</dbReference>
<keyword evidence="2" id="KW-1185">Reference proteome</keyword>
<organism evidence="1 2">
    <name type="scientific">secondary endosymbiont of Ctenarytaina eucalypti</name>
    <dbReference type="NCBI Taxonomy" id="1199245"/>
    <lineage>
        <taxon>Bacteria</taxon>
        <taxon>Pseudomonadati</taxon>
        <taxon>Pseudomonadota</taxon>
        <taxon>Gammaproteobacteria</taxon>
        <taxon>Enterobacterales</taxon>
        <taxon>Enterobacteriaceae</taxon>
        <taxon>aphid secondary symbionts</taxon>
    </lineage>
</organism>
<evidence type="ECO:0000313" key="2">
    <source>
        <dbReference type="Proteomes" id="UP000003936"/>
    </source>
</evidence>
<name>J3Z2Z2_9ENTR</name>